<name>T1H9R5_RHOPR</name>
<keyword evidence="1" id="KW-0479">Metal-binding</keyword>
<dbReference type="InterPro" id="IPR012934">
    <property type="entry name" value="Znf_AD"/>
</dbReference>
<dbReference type="PROSITE" id="PS51915">
    <property type="entry name" value="ZAD"/>
    <property type="match status" value="1"/>
</dbReference>
<feature type="compositionally biased region" description="Pro residues" evidence="5">
    <location>
        <begin position="1101"/>
        <end position="1110"/>
    </location>
</feature>
<feature type="compositionally biased region" description="Polar residues" evidence="5">
    <location>
        <begin position="1083"/>
        <end position="1094"/>
    </location>
</feature>
<keyword evidence="7" id="KW-1185">Reference proteome</keyword>
<dbReference type="InterPro" id="IPR013087">
    <property type="entry name" value="Znf_C2H2_type"/>
</dbReference>
<dbReference type="PANTHER" id="PTHR24379">
    <property type="entry name" value="KRAB AND ZINC FINGER DOMAIN-CONTAINING"/>
    <property type="match status" value="1"/>
</dbReference>
<dbReference type="PANTHER" id="PTHR24379:SF127">
    <property type="entry name" value="BLOODY FINGERS-RELATED"/>
    <property type="match status" value="1"/>
</dbReference>
<dbReference type="Gene3D" id="3.40.1800.20">
    <property type="match status" value="1"/>
</dbReference>
<dbReference type="GO" id="GO:0003676">
    <property type="term" value="F:nucleic acid binding"/>
    <property type="evidence" value="ECO:0007669"/>
    <property type="project" value="InterPro"/>
</dbReference>
<dbReference type="RefSeq" id="XP_073985446.1">
    <property type="nucleotide sequence ID" value="XM_074129345.1"/>
</dbReference>
<evidence type="ECO:0000256" key="2">
    <source>
        <dbReference type="ARBA" id="ARBA00022737"/>
    </source>
</evidence>
<keyword evidence="4" id="KW-0862">Zinc</keyword>
<dbReference type="EMBL" id="ACPB03022793">
    <property type="status" value="NOT_ANNOTATED_CDS"/>
    <property type="molecule type" value="Genomic_DNA"/>
</dbReference>
<accession>T1H9R5</accession>
<feature type="compositionally biased region" description="Polar residues" evidence="5">
    <location>
        <begin position="336"/>
        <end position="359"/>
    </location>
</feature>
<feature type="region of interest" description="Disordered" evidence="5">
    <location>
        <begin position="1265"/>
        <end position="1287"/>
    </location>
</feature>
<dbReference type="SUPFAM" id="SSF57667">
    <property type="entry name" value="beta-beta-alpha zinc fingers"/>
    <property type="match status" value="5"/>
</dbReference>
<dbReference type="GeneID" id="141454764"/>
<dbReference type="Gene3D" id="3.30.160.60">
    <property type="entry name" value="Classic Zinc Finger"/>
    <property type="match status" value="7"/>
</dbReference>
<dbReference type="SMART" id="SM00355">
    <property type="entry name" value="ZnF_C2H2"/>
    <property type="match status" value="14"/>
</dbReference>
<evidence type="ECO:0000256" key="1">
    <source>
        <dbReference type="ARBA" id="ARBA00022723"/>
    </source>
</evidence>
<feature type="region of interest" description="Disordered" evidence="5">
    <location>
        <begin position="221"/>
        <end position="270"/>
    </location>
</feature>
<dbReference type="eggNOG" id="KOG1721">
    <property type="taxonomic scope" value="Eukaryota"/>
</dbReference>
<feature type="region of interest" description="Disordered" evidence="5">
    <location>
        <begin position="1083"/>
        <end position="1110"/>
    </location>
</feature>
<dbReference type="InterPro" id="IPR003604">
    <property type="entry name" value="Matrin/U1-like-C_Znf_C2H2"/>
</dbReference>
<organism evidence="6 7">
    <name type="scientific">Rhodnius prolixus</name>
    <name type="common">Triatomid bug</name>
    <dbReference type="NCBI Taxonomy" id="13249"/>
    <lineage>
        <taxon>Eukaryota</taxon>
        <taxon>Metazoa</taxon>
        <taxon>Ecdysozoa</taxon>
        <taxon>Arthropoda</taxon>
        <taxon>Hexapoda</taxon>
        <taxon>Insecta</taxon>
        <taxon>Pterygota</taxon>
        <taxon>Neoptera</taxon>
        <taxon>Paraneoptera</taxon>
        <taxon>Hemiptera</taxon>
        <taxon>Heteroptera</taxon>
        <taxon>Panheteroptera</taxon>
        <taxon>Cimicomorpha</taxon>
        <taxon>Reduviidae</taxon>
        <taxon>Triatominae</taxon>
        <taxon>Rhodnius</taxon>
    </lineage>
</organism>
<feature type="compositionally biased region" description="Acidic residues" evidence="5">
    <location>
        <begin position="1269"/>
        <end position="1285"/>
    </location>
</feature>
<feature type="compositionally biased region" description="Basic and acidic residues" evidence="5">
    <location>
        <begin position="98"/>
        <end position="117"/>
    </location>
</feature>
<dbReference type="OMA" id="NHEKVHG"/>
<evidence type="ECO:0000313" key="7">
    <source>
        <dbReference type="Proteomes" id="UP000015103"/>
    </source>
</evidence>
<dbReference type="SMART" id="SM00451">
    <property type="entry name" value="ZnF_U1"/>
    <property type="match status" value="3"/>
</dbReference>
<feature type="compositionally biased region" description="Polar residues" evidence="5">
    <location>
        <begin position="226"/>
        <end position="241"/>
    </location>
</feature>
<proteinExistence type="predicted"/>
<dbReference type="STRING" id="13249.T1H9R5"/>
<feature type="compositionally biased region" description="Basic and acidic residues" evidence="5">
    <location>
        <begin position="242"/>
        <end position="258"/>
    </location>
</feature>
<evidence type="ECO:0000256" key="5">
    <source>
        <dbReference type="SAM" id="MobiDB-lite"/>
    </source>
</evidence>
<dbReference type="Pfam" id="PF07776">
    <property type="entry name" value="zf-AD"/>
    <property type="match status" value="1"/>
</dbReference>
<dbReference type="SUPFAM" id="SSF57716">
    <property type="entry name" value="Glucocorticoid receptor-like (DNA-binding domain)"/>
    <property type="match status" value="1"/>
</dbReference>
<dbReference type="SMART" id="SM00868">
    <property type="entry name" value="zf-AD"/>
    <property type="match status" value="3"/>
</dbReference>
<dbReference type="Proteomes" id="UP000015103">
    <property type="component" value="Unassembled WGS sequence"/>
</dbReference>
<dbReference type="Pfam" id="PF00096">
    <property type="entry name" value="zf-C2H2"/>
    <property type="match status" value="1"/>
</dbReference>
<keyword evidence="3" id="KW-0863">Zinc-finger</keyword>
<dbReference type="GO" id="GO:0005634">
    <property type="term" value="C:nucleus"/>
    <property type="evidence" value="ECO:0007669"/>
    <property type="project" value="InterPro"/>
</dbReference>
<feature type="compositionally biased region" description="Polar residues" evidence="5">
    <location>
        <begin position="380"/>
        <end position="401"/>
    </location>
</feature>
<sequence>MSDPIANVEGLCRLCLSNGENKSVFDRDEGNQQITFIIKIQDCVSIKINRDSELPTSVCKDCETFVNSWVLFKEKCDKAQLYLKKWLKNKQLQIEGERLKNRNNEDGKSDDSEKANAEDQQQCDGEMPVVSVEDIESAIGDCQYENRENITYEQILSDSNSVASSFASDLKDGGSHEDSTAGAQKIVIADDKLDDESIINLDCDDNENEQQAISTVLPAEDGKNMDTVNKTVENTKGPSTVENDKQKGRGEVGNEKNDSTVINDEDDDEISILEENVSSTVTSSSNKDSVDNQSSCNAIKIASTVSLSKGFFDSNFDELNSKNNLESTNESIKQIQSKDVNEKVSGNGNDSSPTTNLLVNSEKENADGNVTGSDVAEIGSSKNNVASSELTVPDSTMTSPTEQDAIGIKLVTRIKTEPVDDQELSQSAVGEIRVKTEPEELVEEHSVAVTEQDEADMANNKCTLCNYVFSSNNSLVRHLSSRKHMRRSLPPDAEIKVEPPKTDHLSAEILPDNTVRSTRQKNKNFNNFDGAFTDDSQETYLDDSFFCKICNRSYCSASELRRHNRSLKHMRNLNIRAALKRKANNPFLQEQFYALDDDDDDEDDNVAGTPMYGTLPGRIQKDYICPMEDCNFACKEGSALLEHMMIHGIRNSNTSNEEVEKQEPQSIQKIYCKCKQIFTNNNEYLCHLKVCRLMNKLPSMPSQMYDTTATPNSQPQKRACRLCDLTFTSQEVYLNHLQIYHKGSTLEQNVPKMKVPLLSGKLWTQFVSKSGEILYNCIICNKKFKQHFSLNSHLRQHKQPPMRRDVCKICNKIFSNSKFFEKHVRGHFLPPNSRKLFCFKCYKTFDHRGEIIAHRATCNSMKMKIYSCSVCKHSFKDLIALKEHKLRAHTSSILPVQALCTVDIKEDPVPIRTPIVVNENKVCPICKKSFYNYQNMKRHCLAVHKHEDLSFLEYGPFAHFDEPTTSNTPSNMNESQLDQDNWACQFCRKEFRSEKLLIYHIEHQCPYLQHVSNNSLDLSMDKPPNHRHKHRCIICARFLPSYLNASNTVCVRCMEKFEENSLSKEELAKKAFLGNQSLKNAFNSAKPAPSSSAFTGEGDIPPMPLKPPPQLSQSKSGKFFQCPIGKKQFTTEAWMMKHFRNCDGMCPSYINCARCNLNFKSVTMYEKHVPKCEAGTIKRFDCSLCGKTYSKRDYVVKHKQLAHKKQIKKRNNEIEGIEYVDWMEQINFDSATDRRRLLYQQQLQQQQYGNQPEDLIEEIPAEVKQEAEDHQEDDEEKHEIDDSDHPDELPLEIIHTEGGDNVVISKDILEDGSKSFPCDGCSRVFNTYKGLANHSVVHNRVNSTDKSQYECKFCQRGDLLQSQIYSHTYRCIKLLLSQEPVVSCKQCQRNFNTSQQTKEFSANLISHVFDCYDIPYYKDEDDGGRNPKLLCYICCYAFSCPDKLRFHKAEHARKSHAKSYSKKTKRKFRPDMENSLIDCFSNQSEYSFDIQPPRKIFRDSKLFKCRVCNRPFFSINKLKNHEKVHGIIQKNVFSEEPAPPQEA</sequence>
<feature type="region of interest" description="Disordered" evidence="5">
    <location>
        <begin position="336"/>
        <end position="401"/>
    </location>
</feature>
<feature type="region of interest" description="Disordered" evidence="5">
    <location>
        <begin position="98"/>
        <end position="127"/>
    </location>
</feature>
<evidence type="ECO:0000256" key="3">
    <source>
        <dbReference type="ARBA" id="ARBA00022771"/>
    </source>
</evidence>
<dbReference type="PROSITE" id="PS50157">
    <property type="entry name" value="ZINC_FINGER_C2H2_2"/>
    <property type="match status" value="7"/>
</dbReference>
<dbReference type="InParanoid" id="T1H9R5"/>
<dbReference type="PROSITE" id="PS00028">
    <property type="entry name" value="ZINC_FINGER_C2H2_1"/>
    <property type="match status" value="12"/>
</dbReference>
<keyword evidence="2" id="KW-0677">Repeat</keyword>
<dbReference type="HOGENOM" id="CLU_246738_0_0_1"/>
<dbReference type="Pfam" id="PF12874">
    <property type="entry name" value="zf-met"/>
    <property type="match status" value="2"/>
</dbReference>
<evidence type="ECO:0000256" key="4">
    <source>
        <dbReference type="ARBA" id="ARBA00022833"/>
    </source>
</evidence>
<reference evidence="6" key="1">
    <citation type="submission" date="2015-05" db="UniProtKB">
        <authorList>
            <consortium name="EnsemblMetazoa"/>
        </authorList>
    </citation>
    <scope>IDENTIFICATION</scope>
</reference>
<protein>
    <submittedName>
        <fullName evidence="6">Uncharacterized protein</fullName>
    </submittedName>
</protein>
<dbReference type="InterPro" id="IPR036236">
    <property type="entry name" value="Znf_C2H2_sf"/>
</dbReference>
<dbReference type="VEuPathDB" id="VectorBase:RPRC000769"/>
<evidence type="ECO:0000313" key="6">
    <source>
        <dbReference type="EnsemblMetazoa" id="RPRC000769-PA"/>
    </source>
</evidence>
<dbReference type="EnsemblMetazoa" id="RPRC000769-RA">
    <property type="protein sequence ID" value="RPRC000769-PA"/>
    <property type="gene ID" value="RPRC000769"/>
</dbReference>
<dbReference type="GO" id="GO:0008270">
    <property type="term" value="F:zinc ion binding"/>
    <property type="evidence" value="ECO:0007669"/>
    <property type="project" value="UniProtKB-UniRule"/>
</dbReference>